<feature type="transmembrane region" description="Helical" evidence="7">
    <location>
        <begin position="324"/>
        <end position="347"/>
    </location>
</feature>
<dbReference type="Proteomes" id="UP001432014">
    <property type="component" value="Chromosome"/>
</dbReference>
<evidence type="ECO:0000313" key="8">
    <source>
        <dbReference type="EMBL" id="WUS55081.1"/>
    </source>
</evidence>
<feature type="transmembrane region" description="Helical" evidence="7">
    <location>
        <begin position="150"/>
        <end position="167"/>
    </location>
</feature>
<feature type="transmembrane region" description="Helical" evidence="7">
    <location>
        <begin position="173"/>
        <end position="193"/>
    </location>
</feature>
<keyword evidence="5 7" id="KW-1133">Transmembrane helix</keyword>
<feature type="transmembrane region" description="Helical" evidence="7">
    <location>
        <begin position="234"/>
        <end position="257"/>
    </location>
</feature>
<dbReference type="Pfam" id="PF05977">
    <property type="entry name" value="MFS_3"/>
    <property type="match status" value="1"/>
</dbReference>
<dbReference type="InterPro" id="IPR010290">
    <property type="entry name" value="TM_effector"/>
</dbReference>
<dbReference type="RefSeq" id="WP_329500346.1">
    <property type="nucleotide sequence ID" value="NZ_CP108460.1"/>
</dbReference>
<keyword evidence="3" id="KW-1003">Cell membrane</keyword>
<dbReference type="EMBL" id="CP108482">
    <property type="protein sequence ID" value="WUS55081.1"/>
    <property type="molecule type" value="Genomic_DNA"/>
</dbReference>
<feature type="transmembrane region" description="Helical" evidence="7">
    <location>
        <begin position="58"/>
        <end position="80"/>
    </location>
</feature>
<keyword evidence="6 7" id="KW-0472">Membrane</keyword>
<proteinExistence type="predicted"/>
<dbReference type="CDD" id="cd06173">
    <property type="entry name" value="MFS_MefA_like"/>
    <property type="match status" value="1"/>
</dbReference>
<feature type="transmembrane region" description="Helical" evidence="7">
    <location>
        <begin position="359"/>
        <end position="382"/>
    </location>
</feature>
<organism evidence="8 9">
    <name type="scientific">Kitasatospora herbaricolor</name>
    <dbReference type="NCBI Taxonomy" id="68217"/>
    <lineage>
        <taxon>Bacteria</taxon>
        <taxon>Bacillati</taxon>
        <taxon>Actinomycetota</taxon>
        <taxon>Actinomycetes</taxon>
        <taxon>Kitasatosporales</taxon>
        <taxon>Streptomycetaceae</taxon>
        <taxon>Kitasatospora</taxon>
    </lineage>
</organism>
<protein>
    <submittedName>
        <fullName evidence="8">MFS transporter</fullName>
    </submittedName>
</protein>
<keyword evidence="2" id="KW-0813">Transport</keyword>
<feature type="transmembrane region" description="Helical" evidence="7">
    <location>
        <begin position="388"/>
        <end position="407"/>
    </location>
</feature>
<evidence type="ECO:0000256" key="4">
    <source>
        <dbReference type="ARBA" id="ARBA00022692"/>
    </source>
</evidence>
<evidence type="ECO:0000256" key="3">
    <source>
        <dbReference type="ARBA" id="ARBA00022475"/>
    </source>
</evidence>
<dbReference type="PANTHER" id="PTHR43266">
    <property type="entry name" value="MACROLIDE-EFFLUX PROTEIN"/>
    <property type="match status" value="1"/>
</dbReference>
<dbReference type="Gene3D" id="1.20.1250.20">
    <property type="entry name" value="MFS general substrate transporter like domains"/>
    <property type="match status" value="1"/>
</dbReference>
<comment type="subcellular location">
    <subcellularLocation>
        <location evidence="1">Cell membrane</location>
        <topology evidence="1">Multi-pass membrane protein</topology>
    </subcellularLocation>
</comment>
<gene>
    <name evidence="8" type="ORF">OG469_05860</name>
</gene>
<reference evidence="8 9" key="1">
    <citation type="submission" date="2022-10" db="EMBL/GenBank/DDBJ databases">
        <title>The complete genomes of actinobacterial strains from the NBC collection.</title>
        <authorList>
            <person name="Joergensen T.S."/>
            <person name="Alvarez Arevalo M."/>
            <person name="Sterndorff E.B."/>
            <person name="Faurdal D."/>
            <person name="Vuksanovic O."/>
            <person name="Mourched A.-S."/>
            <person name="Charusanti P."/>
            <person name="Shaw S."/>
            <person name="Blin K."/>
            <person name="Weber T."/>
        </authorList>
    </citation>
    <scope>NUCLEOTIDE SEQUENCE [LARGE SCALE GENOMIC DNA]</scope>
    <source>
        <strain evidence="8 9">NBC_01247</strain>
    </source>
</reference>
<dbReference type="PANTHER" id="PTHR43266:SF2">
    <property type="entry name" value="MAJOR FACILITATOR SUPERFAMILY (MFS) PROFILE DOMAIN-CONTAINING PROTEIN"/>
    <property type="match status" value="1"/>
</dbReference>
<dbReference type="InterPro" id="IPR036259">
    <property type="entry name" value="MFS_trans_sf"/>
</dbReference>
<feature type="transmembrane region" description="Helical" evidence="7">
    <location>
        <begin position="116"/>
        <end position="138"/>
    </location>
</feature>
<sequence length="426" mass="43001">MRSAPAGAGAGRGRWRGVALLRREADFRRVYLSQLISLGGDWFAMIPLLTLLERLTGGALWGALVLAADTLLIAALSPWAGVVVDRVDRRRLMIACDLVSAGFVALLFLVRTGSTAWIAVVALGGVAAVKAFYGPAVNAATPNLVPAEDLLTANALSGAVWGVMLAVGASLGALAAALVGTGGCFAIDVLSYLGSAALAHRIRGDCGGGGGRPGGGVRADLRETLAYARRERRIAALLACKPATGLGNGVLALFPVLGPAAFHVGPTGVSLLFAARGAGALLGPLAGRALLAGHPERLRGAVLSAALTFAGGYALFAVTSWFPLAVLLVVTAHVGGSMNASLSSYGLQSVTTDAVRGRVLSIDFMLFSLALGGSQLAAAGLGGVVEPSTAVLCLSGAVLGYSALWWTRSGALRGPGRPGTAPPAEP</sequence>
<keyword evidence="4 7" id="KW-0812">Transmembrane</keyword>
<evidence type="ECO:0000313" key="9">
    <source>
        <dbReference type="Proteomes" id="UP001432014"/>
    </source>
</evidence>
<name>A0ABZ1W2L5_9ACTN</name>
<evidence type="ECO:0000256" key="7">
    <source>
        <dbReference type="SAM" id="Phobius"/>
    </source>
</evidence>
<feature type="transmembrane region" description="Helical" evidence="7">
    <location>
        <begin position="298"/>
        <end position="318"/>
    </location>
</feature>
<feature type="transmembrane region" description="Helical" evidence="7">
    <location>
        <begin position="30"/>
        <end position="52"/>
    </location>
</feature>
<evidence type="ECO:0000256" key="5">
    <source>
        <dbReference type="ARBA" id="ARBA00022989"/>
    </source>
</evidence>
<feature type="transmembrane region" description="Helical" evidence="7">
    <location>
        <begin position="269"/>
        <end position="291"/>
    </location>
</feature>
<feature type="transmembrane region" description="Helical" evidence="7">
    <location>
        <begin position="92"/>
        <end position="110"/>
    </location>
</feature>
<dbReference type="SUPFAM" id="SSF103473">
    <property type="entry name" value="MFS general substrate transporter"/>
    <property type="match status" value="1"/>
</dbReference>
<evidence type="ECO:0000256" key="2">
    <source>
        <dbReference type="ARBA" id="ARBA00022448"/>
    </source>
</evidence>
<evidence type="ECO:0000256" key="1">
    <source>
        <dbReference type="ARBA" id="ARBA00004651"/>
    </source>
</evidence>
<accession>A0ABZ1W2L5</accession>
<evidence type="ECO:0000256" key="6">
    <source>
        <dbReference type="ARBA" id="ARBA00023136"/>
    </source>
</evidence>
<keyword evidence="9" id="KW-1185">Reference proteome</keyword>